<dbReference type="OrthoDB" id="8191583at2759"/>
<evidence type="ECO:0000256" key="6">
    <source>
        <dbReference type="SAM" id="MobiDB-lite"/>
    </source>
</evidence>
<dbReference type="InterPro" id="IPR013083">
    <property type="entry name" value="Znf_RING/FYVE/PHD"/>
</dbReference>
<feature type="domain" description="GOLD" evidence="9">
    <location>
        <begin position="1422"/>
        <end position="1549"/>
    </location>
</feature>
<feature type="domain" description="FYVE-type" evidence="7">
    <location>
        <begin position="1301"/>
        <end position="1360"/>
    </location>
</feature>
<dbReference type="InterPro" id="IPR009038">
    <property type="entry name" value="GOLD_dom"/>
</dbReference>
<dbReference type="Pfam" id="PF02759">
    <property type="entry name" value="RUN"/>
    <property type="match status" value="1"/>
</dbReference>
<feature type="region of interest" description="Disordered" evidence="6">
    <location>
        <begin position="1553"/>
        <end position="1584"/>
    </location>
</feature>
<protein>
    <recommendedName>
        <fullName evidence="12">FYVE-type domain-containing protein</fullName>
    </recommendedName>
</protein>
<feature type="region of interest" description="Disordered" evidence="6">
    <location>
        <begin position="208"/>
        <end position="255"/>
    </location>
</feature>
<evidence type="ECO:0000256" key="2">
    <source>
        <dbReference type="ARBA" id="ARBA00022771"/>
    </source>
</evidence>
<feature type="coiled-coil region" evidence="5">
    <location>
        <begin position="841"/>
        <end position="868"/>
    </location>
</feature>
<dbReference type="PROSITE" id="PS50866">
    <property type="entry name" value="GOLD"/>
    <property type="match status" value="1"/>
</dbReference>
<evidence type="ECO:0000313" key="10">
    <source>
        <dbReference type="EMBL" id="CAB3364411.1"/>
    </source>
</evidence>
<evidence type="ECO:0000259" key="9">
    <source>
        <dbReference type="PROSITE" id="PS50866"/>
    </source>
</evidence>
<feature type="region of interest" description="Disordered" evidence="6">
    <location>
        <begin position="1361"/>
        <end position="1395"/>
    </location>
</feature>
<accession>A0A8S1C831</accession>
<dbReference type="Proteomes" id="UP000494165">
    <property type="component" value="Unassembled WGS sequence"/>
</dbReference>
<comment type="caution">
    <text evidence="10">The sequence shown here is derived from an EMBL/GenBank/DDBJ whole genome shotgun (WGS) entry which is preliminary data.</text>
</comment>
<dbReference type="InterPro" id="IPR011011">
    <property type="entry name" value="Znf_FYVE_PHD"/>
</dbReference>
<dbReference type="InterPro" id="IPR017455">
    <property type="entry name" value="Znf_FYVE-rel"/>
</dbReference>
<gene>
    <name evidence="10" type="ORF">CLODIP_2_CD09298</name>
</gene>
<feature type="region of interest" description="Disordered" evidence="6">
    <location>
        <begin position="1106"/>
        <end position="1155"/>
    </location>
</feature>
<dbReference type="InterPro" id="IPR036598">
    <property type="entry name" value="GOLD_dom_sf"/>
</dbReference>
<keyword evidence="5" id="KW-0175">Coiled coil</keyword>
<dbReference type="InterPro" id="IPR000306">
    <property type="entry name" value="Znf_FYVE"/>
</dbReference>
<dbReference type="SUPFAM" id="SSF57903">
    <property type="entry name" value="FYVE/PHD zinc finger"/>
    <property type="match status" value="1"/>
</dbReference>
<dbReference type="PROSITE" id="PS50178">
    <property type="entry name" value="ZF_FYVE"/>
    <property type="match status" value="1"/>
</dbReference>
<name>A0A8S1C831_9INSE</name>
<keyword evidence="2 4" id="KW-0863">Zinc-finger</keyword>
<feature type="compositionally biased region" description="Basic and acidic residues" evidence="6">
    <location>
        <begin position="1067"/>
        <end position="1077"/>
    </location>
</feature>
<evidence type="ECO:0000259" key="8">
    <source>
        <dbReference type="PROSITE" id="PS50826"/>
    </source>
</evidence>
<feature type="compositionally biased region" description="Polar residues" evidence="6">
    <location>
        <begin position="963"/>
        <end position="977"/>
    </location>
</feature>
<feature type="compositionally biased region" description="Polar residues" evidence="6">
    <location>
        <begin position="926"/>
        <end position="938"/>
    </location>
</feature>
<feature type="compositionally biased region" description="Basic and acidic residues" evidence="6">
    <location>
        <begin position="1107"/>
        <end position="1116"/>
    </location>
</feature>
<sequence length="1584" mass="178832">MSSSPQLSTSVNAEKLVNDLKECIDELSSDFTNSALPIDDDSQICQRLCVKLEQFLLLGLNEKSSLFGRKKFSYWDFFKASLTLTKGGVDSALRFANYNPEVRTSVGKGRAFLRYCLVHGCLADAIQQSLMTAQILATWYSESAPMRNDVLAQELVSATYALCDVNFDLAPGGHDLDGEWPTCRRHFGSPSRSWKPLSRSTSFASLASSSFSLDPGSPPPVGSMGAMGSLPEGSQQEIRSTASTLETSRSEDDSNARQFLPTDQVKQFMEEHREEVKSLIEKYETEIKQLSDNNFQLQQEVSQLRLEKDCVVSDSDSSGQEIENLKSQVLELKNLNDQLVFYEGECQKLQSKLQENEKATRATIKSHNEAAANQDTEMHELKMKLLETQSENNTLKTHLSSMEVECSKMTTQLQEFEEIKASLESTESRSRKYREQLEETGDLRKKLAEVREDYERVVEKLRTEETRWAAEMEQKVQQAKWEMGSLQKCVDNLLKENGQLRDDLTKASTTMTESRDKYSTNELYVQKLTEQVTALKDVVSIGKQMLGMRDTEVAQLQKKVQTLEDLLEAEREKNTVFSEAFRPESIGDINLRKEYENQLDNIKSLKTIYAQRIEIITLENEALKEAGTDRDRQIELMGKRYKVLEEQYERMKVAFDEKVGLVADLQSKIASSAEECKALTSQLTMISNLFAELGKSEVDAEKLKTLQEAVVEDPDNSSNFSKVWGALSEVLENNPEDTQPPVGGSESCYKSVNTPHGPKNVISVSQTFLRLKDLILEKKSLERELGQLRNLNGHLETKLHQQERRLSLVLQELKKTWGVVNKMRTQHSQLRSSEAILRYDLQQKRKIVNELKEELQHCNDIWKKARNKTRESEETWKELKNEFVSRRRSRPLVTDDSTEVNSAESGFSDDRGDDSASTSEGEDTSAEITGSERSSESAVTPEETSRPGSSNFTESTISDENENASSVKSFGTFTPRATSEAAQTQEEQENLLNEQAEAPKNDIEERLIARDARLTRMEEQASQLFRNVVRTSNMSVAISNRLEELHEQYGQDTEEAAEARRLHRKEKREAAKSDSVKVEGSLEDFTQFEDSEQAIEERRLQRKAKREAKLAAKNEESTGDALSSSPESEKSNLKMKVSPPRSEGQSPKATTEKDEVAERLVAEISAKEAKEVELTQLREDFAAQNETIAQLKKDLKRLNKSLEDEVAGRDDLKDTLAVTSKECVDLIQQVQELSESENNLRAEFLAKENTVGKQAVEIDQLKMDLKNLQEHVVNLVSQKEKLFKECYNLKQAHRERVWQHDSQVQHCSSCRVQFSLLVRKHHCRHCGQIFCGACSSHWLPVNKGSSRRTRSCSECHSKCQETSDTTESGECASTNPDNPTASDVRQDSDDDDEDFSVISEDDVNLSQCVPYTPNPEILQYWQSCEVQSGMTKRVAEMLGHNSSSEVWVRAGVIYSVPILVNAEDLTPQVNITWQFSTEPNCIAFSILYKPDADVPPENSSILVPTTRVNSHLHPIRGKLKARKEGLYTLLFDNSYSRFTGKKLQYSLVCEVGAGSGRSSADPESPARAVSRSPSKDFKPIADST</sequence>
<dbReference type="InterPro" id="IPR004012">
    <property type="entry name" value="Run_dom"/>
</dbReference>
<dbReference type="PANTHER" id="PTHR46753">
    <property type="entry name" value="FYVE AND COILED-COIL DOMAIN-CONTAINING PROTEIN 1"/>
    <property type="match status" value="1"/>
</dbReference>
<feature type="domain" description="RUN" evidence="8">
    <location>
        <begin position="39"/>
        <end position="174"/>
    </location>
</feature>
<keyword evidence="1" id="KW-0479">Metal-binding</keyword>
<feature type="coiled-coil region" evidence="5">
    <location>
        <begin position="1167"/>
        <end position="1285"/>
    </location>
</feature>
<dbReference type="Gene3D" id="2.60.120.680">
    <property type="entry name" value="GOLD domain"/>
    <property type="match status" value="1"/>
</dbReference>
<keyword evidence="11" id="KW-1185">Reference proteome</keyword>
<feature type="region of interest" description="Disordered" evidence="6">
    <location>
        <begin position="1049"/>
        <end position="1078"/>
    </location>
</feature>
<evidence type="ECO:0000256" key="3">
    <source>
        <dbReference type="ARBA" id="ARBA00022833"/>
    </source>
</evidence>
<evidence type="ECO:0000256" key="5">
    <source>
        <dbReference type="SAM" id="Coils"/>
    </source>
</evidence>
<dbReference type="SUPFAM" id="SSF140741">
    <property type="entry name" value="RUN domain-like"/>
    <property type="match status" value="1"/>
</dbReference>
<dbReference type="GO" id="GO:0008270">
    <property type="term" value="F:zinc ion binding"/>
    <property type="evidence" value="ECO:0007669"/>
    <property type="project" value="UniProtKB-KW"/>
</dbReference>
<evidence type="ECO:0000256" key="1">
    <source>
        <dbReference type="ARBA" id="ARBA00022723"/>
    </source>
</evidence>
<dbReference type="SMART" id="SM00064">
    <property type="entry name" value="FYVE"/>
    <property type="match status" value="1"/>
</dbReference>
<proteinExistence type="predicted"/>
<dbReference type="Pfam" id="PF01363">
    <property type="entry name" value="FYVE"/>
    <property type="match status" value="1"/>
</dbReference>
<dbReference type="InterPro" id="IPR037213">
    <property type="entry name" value="Run_dom_sf"/>
</dbReference>
<feature type="coiled-coil region" evidence="5">
    <location>
        <begin position="266"/>
        <end position="359"/>
    </location>
</feature>
<feature type="compositionally biased region" description="Low complexity" evidence="6">
    <location>
        <begin position="980"/>
        <end position="996"/>
    </location>
</feature>
<dbReference type="Gene3D" id="3.30.40.10">
    <property type="entry name" value="Zinc/RING finger domain, C3HC4 (zinc finger)"/>
    <property type="match status" value="1"/>
</dbReference>
<evidence type="ECO:0008006" key="12">
    <source>
        <dbReference type="Google" id="ProtNLM"/>
    </source>
</evidence>
<dbReference type="PANTHER" id="PTHR46753:SF2">
    <property type="entry name" value="FYVE AND COILED-COIL DOMAIN-CONTAINING PROTEIN 1"/>
    <property type="match status" value="1"/>
</dbReference>
<dbReference type="PROSITE" id="PS50826">
    <property type="entry name" value="RUN"/>
    <property type="match status" value="1"/>
</dbReference>
<feature type="coiled-coil region" evidence="5">
    <location>
        <begin position="416"/>
        <end position="467"/>
    </location>
</feature>
<feature type="compositionally biased region" description="Polar residues" evidence="6">
    <location>
        <begin position="946"/>
        <end position="956"/>
    </location>
</feature>
<organism evidence="10 11">
    <name type="scientific">Cloeon dipterum</name>
    <dbReference type="NCBI Taxonomy" id="197152"/>
    <lineage>
        <taxon>Eukaryota</taxon>
        <taxon>Metazoa</taxon>
        <taxon>Ecdysozoa</taxon>
        <taxon>Arthropoda</taxon>
        <taxon>Hexapoda</taxon>
        <taxon>Insecta</taxon>
        <taxon>Pterygota</taxon>
        <taxon>Palaeoptera</taxon>
        <taxon>Ephemeroptera</taxon>
        <taxon>Pisciforma</taxon>
        <taxon>Baetidae</taxon>
        <taxon>Cloeon</taxon>
    </lineage>
</organism>
<dbReference type="SUPFAM" id="SSF101576">
    <property type="entry name" value="Supernatant protein factor (SPF), C-terminal domain"/>
    <property type="match status" value="1"/>
</dbReference>
<feature type="region of interest" description="Disordered" evidence="6">
    <location>
        <begin position="888"/>
        <end position="998"/>
    </location>
</feature>
<keyword evidence="3" id="KW-0862">Zinc</keyword>
<feature type="compositionally biased region" description="Polar residues" evidence="6">
    <location>
        <begin position="1362"/>
        <end position="1381"/>
    </location>
</feature>
<dbReference type="Gene3D" id="1.20.58.900">
    <property type="match status" value="1"/>
</dbReference>
<reference evidence="10 11" key="1">
    <citation type="submission" date="2020-04" db="EMBL/GenBank/DDBJ databases">
        <authorList>
            <person name="Alioto T."/>
            <person name="Alioto T."/>
            <person name="Gomez Garrido J."/>
        </authorList>
    </citation>
    <scope>NUCLEOTIDE SEQUENCE [LARGE SCALE GENOMIC DNA]</scope>
</reference>
<evidence type="ECO:0000259" key="7">
    <source>
        <dbReference type="PROSITE" id="PS50178"/>
    </source>
</evidence>
<evidence type="ECO:0000256" key="4">
    <source>
        <dbReference type="PROSITE-ProRule" id="PRU00091"/>
    </source>
</evidence>
<evidence type="ECO:0000313" key="11">
    <source>
        <dbReference type="Proteomes" id="UP000494165"/>
    </source>
</evidence>
<feature type="coiled-coil region" evidence="5">
    <location>
        <begin position="771"/>
        <end position="805"/>
    </location>
</feature>
<dbReference type="EMBL" id="CADEPI010000016">
    <property type="protein sequence ID" value="CAB3364411.1"/>
    <property type="molecule type" value="Genomic_DNA"/>
</dbReference>
<feature type="compositionally biased region" description="Polar residues" evidence="6">
    <location>
        <begin position="232"/>
        <end position="247"/>
    </location>
</feature>
<feature type="compositionally biased region" description="Basic and acidic residues" evidence="6">
    <location>
        <begin position="1573"/>
        <end position="1584"/>
    </location>
</feature>